<reference evidence="1 2" key="1">
    <citation type="journal article" date="2020" name="G3 (Bethesda)">
        <title>Whole Genome Sequencing and Comparative Genomics of Two Nematicidal Bacillus Strains Reveals a Wide Range of Possible Virulence Factors.</title>
        <authorList>
            <person name="Susic N."/>
            <person name="Janezic S."/>
            <person name="Rupnik M."/>
            <person name="Geric Stare B."/>
        </authorList>
    </citation>
    <scope>NUCLEOTIDE SEQUENCE [LARGE SCALE GENOMIC DNA]</scope>
    <source>
        <strain evidence="1 2">I-1582</strain>
    </source>
</reference>
<dbReference type="AlphaFoldDB" id="A0A800MXI7"/>
<name>A0A800MXI7_CYTFI</name>
<protein>
    <submittedName>
        <fullName evidence="1">Uncharacterized protein</fullName>
    </submittedName>
</protein>
<dbReference type="EMBL" id="VDEM01000019">
    <property type="protein sequence ID" value="KAF0824100.1"/>
    <property type="molecule type" value="Genomic_DNA"/>
</dbReference>
<comment type="caution">
    <text evidence="1">The sequence shown here is derived from an EMBL/GenBank/DDBJ whole genome shotgun (WGS) entry which is preliminary data.</text>
</comment>
<gene>
    <name evidence="1" type="ORF">KIS1582_2045</name>
</gene>
<evidence type="ECO:0000313" key="2">
    <source>
        <dbReference type="Proteomes" id="UP000465778"/>
    </source>
</evidence>
<organism evidence="1 2">
    <name type="scientific">Cytobacillus firmus</name>
    <name type="common">Bacillus firmus</name>
    <dbReference type="NCBI Taxonomy" id="1399"/>
    <lineage>
        <taxon>Bacteria</taxon>
        <taxon>Bacillati</taxon>
        <taxon>Bacillota</taxon>
        <taxon>Bacilli</taxon>
        <taxon>Bacillales</taxon>
        <taxon>Bacillaceae</taxon>
        <taxon>Cytobacillus</taxon>
    </lineage>
</organism>
<evidence type="ECO:0000313" key="1">
    <source>
        <dbReference type="EMBL" id="KAF0824100.1"/>
    </source>
</evidence>
<sequence length="37" mass="4600">MIIIIIKWLKKKNLDMYRYCLLKMIITISAQLMYHKK</sequence>
<proteinExistence type="predicted"/>
<accession>A0A800MXI7</accession>
<dbReference type="Proteomes" id="UP000465778">
    <property type="component" value="Unassembled WGS sequence"/>
</dbReference>